<keyword evidence="6" id="KW-0016">Alginate biosynthesis</keyword>
<dbReference type="SUPFAM" id="SSF52266">
    <property type="entry name" value="SGNH hydrolase"/>
    <property type="match status" value="1"/>
</dbReference>
<dbReference type="GO" id="GO:0016740">
    <property type="term" value="F:transferase activity"/>
    <property type="evidence" value="ECO:0007669"/>
    <property type="project" value="UniProtKB-KW"/>
</dbReference>
<protein>
    <submittedName>
        <fullName evidence="8">SGNH hydrolase-like domain-containing protein, acetyltransferase AlgX</fullName>
    </submittedName>
</protein>
<keyword evidence="9" id="KW-1185">Reference proteome</keyword>
<keyword evidence="3 8" id="KW-0808">Transferase</keyword>
<dbReference type="GO" id="GO:0042597">
    <property type="term" value="C:periplasmic space"/>
    <property type="evidence" value="ECO:0007669"/>
    <property type="project" value="UniProtKB-SubCell"/>
</dbReference>
<evidence type="ECO:0000313" key="9">
    <source>
        <dbReference type="Proteomes" id="UP000184782"/>
    </source>
</evidence>
<feature type="domain" description="AlgX/AlgJ SGNH hydrolase-like" evidence="7">
    <location>
        <begin position="220"/>
        <end position="341"/>
    </location>
</feature>
<accession>A0A1N6J510</accession>
<evidence type="ECO:0000256" key="1">
    <source>
        <dbReference type="ARBA" id="ARBA00004418"/>
    </source>
</evidence>
<sequence length="344" mass="40763">MKRFISKTAIFIIPFLVLYIITFLFFTVNAGDLLRIGFIPSTDKKYRQNFTSYNHEMKFTELSKSKAKTYQILTIGDSFSEQGKSGYQNVLANDFSILHVDRFISNNQIQKLVELSNGNFFDTYNVQYVILQGVERDLIDDVKNINNKSRTDIHQIDSIVTNHKPEQNKEEYNFFSRTTLRFPYYALKYFTDKNYLSNEQVYNVELNTKSLFSNNSNKLLFYYKDLNNTRQNNLPENAIKLNRILNNISEKLKEKNITLIFLPSPDKYDIYYDYIVDKQNLTKPIFFDNFKKLNKEYICINSKEILTEELKNKKDIYYFDDTHWSPIASVIIAQKIKEIIMSHK</sequence>
<reference evidence="9" key="1">
    <citation type="submission" date="2016-12" db="EMBL/GenBank/DDBJ databases">
        <authorList>
            <person name="Varghese N."/>
            <person name="Submissions S."/>
        </authorList>
    </citation>
    <scope>NUCLEOTIDE SEQUENCE [LARGE SCALE GENOMIC DNA]</scope>
    <source>
        <strain evidence="9">DSM 16779</strain>
    </source>
</reference>
<dbReference type="UniPathway" id="UPA00286"/>
<dbReference type="InterPro" id="IPR031811">
    <property type="entry name" value="ALGX/ALGJ_SGNH-like"/>
</dbReference>
<dbReference type="STRING" id="59733.SAMN05421769_4109"/>
<evidence type="ECO:0000256" key="2">
    <source>
        <dbReference type="ARBA" id="ARBA00005182"/>
    </source>
</evidence>
<comment type="pathway">
    <text evidence="2">Glycan biosynthesis; alginate biosynthesis.</text>
</comment>
<keyword evidence="8" id="KW-0378">Hydrolase</keyword>
<evidence type="ECO:0000256" key="4">
    <source>
        <dbReference type="ARBA" id="ARBA00022729"/>
    </source>
</evidence>
<evidence type="ECO:0000256" key="5">
    <source>
        <dbReference type="ARBA" id="ARBA00022764"/>
    </source>
</evidence>
<gene>
    <name evidence="8" type="ORF">SAMN05421769_4109</name>
</gene>
<dbReference type="GO" id="GO:0016787">
    <property type="term" value="F:hydrolase activity"/>
    <property type="evidence" value="ECO:0007669"/>
    <property type="project" value="UniProtKB-KW"/>
</dbReference>
<organism evidence="8 9">
    <name type="scientific">Chryseobacterium scophthalmum</name>
    <dbReference type="NCBI Taxonomy" id="59733"/>
    <lineage>
        <taxon>Bacteria</taxon>
        <taxon>Pseudomonadati</taxon>
        <taxon>Bacteroidota</taxon>
        <taxon>Flavobacteriia</taxon>
        <taxon>Flavobacteriales</taxon>
        <taxon>Weeksellaceae</taxon>
        <taxon>Chryseobacterium group</taxon>
        <taxon>Chryseobacterium</taxon>
    </lineage>
</organism>
<evidence type="ECO:0000256" key="3">
    <source>
        <dbReference type="ARBA" id="ARBA00022679"/>
    </source>
</evidence>
<dbReference type="EMBL" id="FSRQ01000006">
    <property type="protein sequence ID" value="SIO39380.1"/>
    <property type="molecule type" value="Genomic_DNA"/>
</dbReference>
<evidence type="ECO:0000259" key="7">
    <source>
        <dbReference type="Pfam" id="PF16822"/>
    </source>
</evidence>
<proteinExistence type="predicted"/>
<dbReference type="Proteomes" id="UP000184782">
    <property type="component" value="Unassembled WGS sequence"/>
</dbReference>
<dbReference type="Pfam" id="PF16822">
    <property type="entry name" value="ALGX"/>
    <property type="match status" value="1"/>
</dbReference>
<evidence type="ECO:0000313" key="8">
    <source>
        <dbReference type="EMBL" id="SIO39380.1"/>
    </source>
</evidence>
<name>A0A1N6J510_9FLAO</name>
<keyword evidence="4" id="KW-0732">Signal</keyword>
<dbReference type="GO" id="GO:0042121">
    <property type="term" value="P:alginic acid biosynthetic process"/>
    <property type="evidence" value="ECO:0007669"/>
    <property type="project" value="UniProtKB-UniPathway"/>
</dbReference>
<dbReference type="AlphaFoldDB" id="A0A1N6J510"/>
<dbReference type="RefSeq" id="WP_084550833.1">
    <property type="nucleotide sequence ID" value="NZ_FSRQ01000006.1"/>
</dbReference>
<evidence type="ECO:0000256" key="6">
    <source>
        <dbReference type="ARBA" id="ARBA00022841"/>
    </source>
</evidence>
<dbReference type="OrthoDB" id="5349247at2"/>
<comment type="subcellular location">
    <subcellularLocation>
        <location evidence="1">Periplasm</location>
    </subcellularLocation>
</comment>
<keyword evidence="5" id="KW-0574">Periplasm</keyword>